<dbReference type="Pfam" id="PF07714">
    <property type="entry name" value="PK_Tyr_Ser-Thr"/>
    <property type="match status" value="1"/>
</dbReference>
<dbReference type="PROSITE" id="PS50011">
    <property type="entry name" value="PROTEIN_KINASE_DOM"/>
    <property type="match status" value="1"/>
</dbReference>
<evidence type="ECO:0000256" key="4">
    <source>
        <dbReference type="ARBA" id="ARBA00022729"/>
    </source>
</evidence>
<keyword evidence="8" id="KW-0547">Nucleotide-binding</keyword>
<keyword evidence="2" id="KW-0723">Serine/threonine-protein kinase</keyword>
<evidence type="ECO:0000256" key="1">
    <source>
        <dbReference type="ARBA" id="ARBA00004479"/>
    </source>
</evidence>
<proteinExistence type="predicted"/>
<evidence type="ECO:0000313" key="11">
    <source>
        <dbReference type="EMBL" id="KAK4487612.1"/>
    </source>
</evidence>
<dbReference type="EMBL" id="JAYDYQ010001461">
    <property type="protein sequence ID" value="KAK4487612.1"/>
    <property type="molecule type" value="Genomic_DNA"/>
</dbReference>
<evidence type="ECO:0000256" key="3">
    <source>
        <dbReference type="ARBA" id="ARBA00022692"/>
    </source>
</evidence>
<organism evidence="11 12">
    <name type="scientific">Penstemon davidsonii</name>
    <dbReference type="NCBI Taxonomy" id="160366"/>
    <lineage>
        <taxon>Eukaryota</taxon>
        <taxon>Viridiplantae</taxon>
        <taxon>Streptophyta</taxon>
        <taxon>Embryophyta</taxon>
        <taxon>Tracheophyta</taxon>
        <taxon>Spermatophyta</taxon>
        <taxon>Magnoliopsida</taxon>
        <taxon>eudicotyledons</taxon>
        <taxon>Gunneridae</taxon>
        <taxon>Pentapetalae</taxon>
        <taxon>asterids</taxon>
        <taxon>lamiids</taxon>
        <taxon>Lamiales</taxon>
        <taxon>Plantaginaceae</taxon>
        <taxon>Cheloneae</taxon>
        <taxon>Penstemon</taxon>
    </lineage>
</organism>
<evidence type="ECO:0000256" key="2">
    <source>
        <dbReference type="ARBA" id="ARBA00022527"/>
    </source>
</evidence>
<comment type="subcellular location">
    <subcellularLocation>
        <location evidence="1">Membrane</location>
        <topology evidence="1">Single-pass type I membrane protein</topology>
    </subcellularLocation>
</comment>
<reference evidence="11 12" key="1">
    <citation type="journal article" date="2023" name="bioRxiv">
        <title>Genome report: Whole genome sequence and annotation of Penstemon davidsonii.</title>
        <authorList>
            <person name="Ostevik K.L."/>
            <person name="Alabady M."/>
            <person name="Zhang M."/>
            <person name="Rausher M.D."/>
        </authorList>
    </citation>
    <scope>NUCLEOTIDE SEQUENCE [LARGE SCALE GENOMIC DNA]</scope>
    <source>
        <strain evidence="11">DNT005</strain>
        <tissue evidence="11">Whole leaf</tissue>
    </source>
</reference>
<keyword evidence="2" id="KW-0808">Transferase</keyword>
<keyword evidence="8" id="KW-0067">ATP-binding</keyword>
<dbReference type="Pfam" id="PF00069">
    <property type="entry name" value="Pkinase"/>
    <property type="match status" value="1"/>
</dbReference>
<evidence type="ECO:0000256" key="6">
    <source>
        <dbReference type="ARBA" id="ARBA00023136"/>
    </source>
</evidence>
<keyword evidence="4" id="KW-0732">Signal</keyword>
<dbReference type="SUPFAM" id="SSF56112">
    <property type="entry name" value="Protein kinase-like (PK-like)"/>
    <property type="match status" value="1"/>
</dbReference>
<gene>
    <name evidence="11" type="ORF">RD792_005738</name>
</gene>
<protein>
    <recommendedName>
        <fullName evidence="10">Protein kinase domain-containing protein</fullName>
    </recommendedName>
</protein>
<evidence type="ECO:0000256" key="5">
    <source>
        <dbReference type="ARBA" id="ARBA00022989"/>
    </source>
</evidence>
<keyword evidence="12" id="KW-1185">Reference proteome</keyword>
<keyword evidence="3 9" id="KW-0812">Transmembrane</keyword>
<dbReference type="InterPro" id="IPR017441">
    <property type="entry name" value="Protein_kinase_ATP_BS"/>
</dbReference>
<dbReference type="PANTHER" id="PTHR27009">
    <property type="entry name" value="RUST RESISTANCE KINASE LR10-RELATED"/>
    <property type="match status" value="1"/>
</dbReference>
<name>A0ABR0DEF5_9LAMI</name>
<keyword evidence="2" id="KW-0418">Kinase</keyword>
<comment type="caution">
    <text evidence="11">The sequence shown here is derived from an EMBL/GenBank/DDBJ whole genome shotgun (WGS) entry which is preliminary data.</text>
</comment>
<sequence length="439" mass="50574">MAPVRSLNYINASFCGNRSRIFSNSSEVYSYVVFGQRISLSELEESCTVDRVDQASWRRPIRDNSSLESIYDGLAYGFELSWYRVLCGDCESNHGFCSLQGNIINCRYYCYEDVPLSQLGFRCQFQFWGFIIGIYGSIAVAALLVLRFVCGFPFLVGLLVYKWRRRHLSMDETIEEFLQGQNNLTPIKYTYSEIKKMTNNFNQRLGEGGYGTVYKGKLRSGPYIAVKIMGQSVASEQEFISEVGTIGRIHHVNIVQLIGFSVERSKCALVYEYLPNDENFKPKISDFGLAQLYPTDESVVNLKTARGTMGYMAPEMFYKNIGGISYKADVYSFGMLLMEMVGRRKNMNPFDDDVSQIYFPSWIYDQLYQEEEFHIKDATEEEWKMVKKIIIVALWCIQMRPIDRPSMNKVVEMLEGDFELEMPPKPFVAPREIAENHGM</sequence>
<evidence type="ECO:0000256" key="9">
    <source>
        <dbReference type="SAM" id="Phobius"/>
    </source>
</evidence>
<evidence type="ECO:0000256" key="7">
    <source>
        <dbReference type="ARBA" id="ARBA00023180"/>
    </source>
</evidence>
<feature type="domain" description="Protein kinase" evidence="10">
    <location>
        <begin position="199"/>
        <end position="428"/>
    </location>
</feature>
<dbReference type="Gene3D" id="3.30.200.20">
    <property type="entry name" value="Phosphorylase Kinase, domain 1"/>
    <property type="match status" value="1"/>
</dbReference>
<keyword evidence="5 9" id="KW-1133">Transmembrane helix</keyword>
<evidence type="ECO:0000259" key="10">
    <source>
        <dbReference type="PROSITE" id="PS50011"/>
    </source>
</evidence>
<feature type="transmembrane region" description="Helical" evidence="9">
    <location>
        <begin position="127"/>
        <end position="160"/>
    </location>
</feature>
<dbReference type="Gene3D" id="1.10.510.10">
    <property type="entry name" value="Transferase(Phosphotransferase) domain 1"/>
    <property type="match status" value="1"/>
</dbReference>
<keyword evidence="7" id="KW-0325">Glycoprotein</keyword>
<dbReference type="InterPro" id="IPR000719">
    <property type="entry name" value="Prot_kinase_dom"/>
</dbReference>
<dbReference type="InterPro" id="IPR001245">
    <property type="entry name" value="Ser-Thr/Tyr_kinase_cat_dom"/>
</dbReference>
<dbReference type="PROSITE" id="PS00107">
    <property type="entry name" value="PROTEIN_KINASE_ATP"/>
    <property type="match status" value="1"/>
</dbReference>
<keyword evidence="6 9" id="KW-0472">Membrane</keyword>
<accession>A0ABR0DEF5</accession>
<dbReference type="Proteomes" id="UP001291926">
    <property type="component" value="Unassembled WGS sequence"/>
</dbReference>
<evidence type="ECO:0000313" key="12">
    <source>
        <dbReference type="Proteomes" id="UP001291926"/>
    </source>
</evidence>
<dbReference type="InterPro" id="IPR045874">
    <property type="entry name" value="LRK10/LRL21-25-like"/>
</dbReference>
<evidence type="ECO:0000256" key="8">
    <source>
        <dbReference type="PROSITE-ProRule" id="PRU10141"/>
    </source>
</evidence>
<dbReference type="InterPro" id="IPR011009">
    <property type="entry name" value="Kinase-like_dom_sf"/>
</dbReference>
<feature type="binding site" evidence="8">
    <location>
        <position position="227"/>
    </location>
    <ligand>
        <name>ATP</name>
        <dbReference type="ChEBI" id="CHEBI:30616"/>
    </ligand>
</feature>